<evidence type="ECO:0000313" key="3">
    <source>
        <dbReference type="EMBL" id="KCW70273.1"/>
    </source>
</evidence>
<accession>A0A059BVI8</accession>
<dbReference type="InParanoid" id="A0A059BVI8"/>
<dbReference type="EMBL" id="KK198758">
    <property type="protein sequence ID" value="KCW70273.1"/>
    <property type="molecule type" value="Genomic_DNA"/>
</dbReference>
<dbReference type="InterPro" id="IPR052367">
    <property type="entry name" value="Thiosulfate_ST/Rhodanese-like"/>
</dbReference>
<dbReference type="eggNOG" id="KOG1530">
    <property type="taxonomic scope" value="Eukaryota"/>
</dbReference>
<dbReference type="PANTHER" id="PTHR45431:SF6">
    <property type="entry name" value="RHODANESE DOMAIN-CONTAINING PROTEIN"/>
    <property type="match status" value="1"/>
</dbReference>
<evidence type="ECO:0000259" key="2">
    <source>
        <dbReference type="PROSITE" id="PS50206"/>
    </source>
</evidence>
<feature type="signal peptide" evidence="1">
    <location>
        <begin position="1"/>
        <end position="17"/>
    </location>
</feature>
<dbReference type="PANTHER" id="PTHR45431">
    <property type="entry name" value="RHODANESE-LIKE DOMAIN-CONTAINING PROTEIN 15, CHLOROPLASTIC"/>
    <property type="match status" value="1"/>
</dbReference>
<feature type="domain" description="Rhodanese" evidence="2">
    <location>
        <begin position="64"/>
        <end position="164"/>
    </location>
</feature>
<dbReference type="KEGG" id="egr:104450291"/>
<sequence>MALALAVAMAMTSTVPASRLARSVLPLLPPHYLSFRWLDNTARNAESAAAESQSVTVNVAHDLLRKGHRYLDVRTCDEFKAGHPPGALNIPYMFRTGAEMSKNPQFLDEVSAHFVKDDAFVVGCKSGRRSLMAVTDLQSAGFGRVANVAGGYSAWTEKGLPTSEQGHGEAP</sequence>
<protein>
    <recommendedName>
        <fullName evidence="2">Rhodanese domain-containing protein</fullName>
    </recommendedName>
</protein>
<dbReference type="PROSITE" id="PS50206">
    <property type="entry name" value="RHODANESE_3"/>
    <property type="match status" value="1"/>
</dbReference>
<dbReference type="FunCoup" id="A0A059BVI8">
    <property type="interactions" value="187"/>
</dbReference>
<reference evidence="3" key="1">
    <citation type="submission" date="2013-07" db="EMBL/GenBank/DDBJ databases">
        <title>The genome of Eucalyptus grandis.</title>
        <authorList>
            <person name="Schmutz J."/>
            <person name="Hayes R."/>
            <person name="Myburg A."/>
            <person name="Tuskan G."/>
            <person name="Grattapaglia D."/>
            <person name="Rokhsar D.S."/>
        </authorList>
    </citation>
    <scope>NUCLEOTIDE SEQUENCE</scope>
    <source>
        <tissue evidence="3">Leaf extractions</tissue>
    </source>
</reference>
<dbReference type="Pfam" id="PF00581">
    <property type="entry name" value="Rhodanese"/>
    <property type="match status" value="1"/>
</dbReference>
<proteinExistence type="predicted"/>
<evidence type="ECO:0000256" key="1">
    <source>
        <dbReference type="SAM" id="SignalP"/>
    </source>
</evidence>
<feature type="chain" id="PRO_5001574652" description="Rhodanese domain-containing protein" evidence="1">
    <location>
        <begin position="18"/>
        <end position="171"/>
    </location>
</feature>
<dbReference type="OMA" id="PTSEQGH"/>
<dbReference type="CDD" id="cd00158">
    <property type="entry name" value="RHOD"/>
    <property type="match status" value="1"/>
</dbReference>
<dbReference type="SUPFAM" id="SSF52821">
    <property type="entry name" value="Rhodanese/Cell cycle control phosphatase"/>
    <property type="match status" value="1"/>
</dbReference>
<gene>
    <name evidence="3" type="ORF">EUGRSUZ_F03525</name>
</gene>
<dbReference type="SMART" id="SM00450">
    <property type="entry name" value="RHOD"/>
    <property type="match status" value="1"/>
</dbReference>
<dbReference type="OrthoDB" id="566238at2759"/>
<name>A0A059BVI8_EUCGR</name>
<dbReference type="InterPro" id="IPR036873">
    <property type="entry name" value="Rhodanese-like_dom_sf"/>
</dbReference>
<organism evidence="3">
    <name type="scientific">Eucalyptus grandis</name>
    <name type="common">Flooded gum</name>
    <dbReference type="NCBI Taxonomy" id="71139"/>
    <lineage>
        <taxon>Eukaryota</taxon>
        <taxon>Viridiplantae</taxon>
        <taxon>Streptophyta</taxon>
        <taxon>Embryophyta</taxon>
        <taxon>Tracheophyta</taxon>
        <taxon>Spermatophyta</taxon>
        <taxon>Magnoliopsida</taxon>
        <taxon>eudicotyledons</taxon>
        <taxon>Gunneridae</taxon>
        <taxon>Pentapetalae</taxon>
        <taxon>rosids</taxon>
        <taxon>malvids</taxon>
        <taxon>Myrtales</taxon>
        <taxon>Myrtaceae</taxon>
        <taxon>Myrtoideae</taxon>
        <taxon>Eucalypteae</taxon>
        <taxon>Eucalyptus</taxon>
    </lineage>
</organism>
<dbReference type="AlphaFoldDB" id="A0A059BVI8"/>
<dbReference type="Gene3D" id="3.40.250.10">
    <property type="entry name" value="Rhodanese-like domain"/>
    <property type="match status" value="1"/>
</dbReference>
<dbReference type="InterPro" id="IPR001763">
    <property type="entry name" value="Rhodanese-like_dom"/>
</dbReference>
<dbReference type="STRING" id="71139.A0A059BVI8"/>
<keyword evidence="1" id="KW-0732">Signal</keyword>
<dbReference type="Gramene" id="KCW70273">
    <property type="protein sequence ID" value="KCW70273"/>
    <property type="gene ID" value="EUGRSUZ_F03525"/>
</dbReference>